<sequence length="408" mass="45393">MDGQHFPVARRRPLLSDCFDQILSRANTQAVKFDARKAVFGREDVIPLWVADMDFPAPPAVTEALLQRARHPVYGYSLFPDSLYQAMTDWFHDRHDWTIEREWILLVPGVVPSLHAACLAFAAAGEGVIIQPPVYPPFFSAIRQTGRTVIENPLRLADGRYTMDLQHLEQCAAQPGARLLLLCSPHNPVGRIWSRQELEAVLDIARRHGLVVLSDEIHADLTYPDRPRHRMLATLAGPEDALVTAVAPSKTFNMPGLGLSALVVPDARRRQALKQTFDTLHMLHCNPFSSVAFEAGYRGGAGWLEALRGCLQANRDYVAEFLRQRLPQIRLVNPEGTYLLWLDCRELGLDDRGLKDFFVNRAGVGMNPGSSFGDQGSGFMRMNIGCPRPILQQALEQIESAVGGRAGS</sequence>
<comment type="cofactor">
    <cofactor evidence="1">
        <name>pyridoxal 5'-phosphate</name>
        <dbReference type="ChEBI" id="CHEBI:597326"/>
    </cofactor>
</comment>
<dbReference type="Gene3D" id="3.90.1150.10">
    <property type="entry name" value="Aspartate Aminotransferase, domain 1"/>
    <property type="match status" value="1"/>
</dbReference>
<dbReference type="Gene3D" id="3.40.640.10">
    <property type="entry name" value="Type I PLP-dependent aspartate aminotransferase-like (Major domain)"/>
    <property type="match status" value="1"/>
</dbReference>
<dbReference type="NCBIfam" id="TIGR04350">
    <property type="entry name" value="C_S_lyase_PatB"/>
    <property type="match status" value="1"/>
</dbReference>
<dbReference type="InterPro" id="IPR004839">
    <property type="entry name" value="Aminotransferase_I/II_large"/>
</dbReference>
<dbReference type="InterPro" id="IPR015422">
    <property type="entry name" value="PyrdxlP-dep_Trfase_small"/>
</dbReference>
<evidence type="ECO:0000313" key="8">
    <source>
        <dbReference type="Proteomes" id="UP000231409"/>
    </source>
</evidence>
<dbReference type="InterPro" id="IPR015421">
    <property type="entry name" value="PyrdxlP-dep_Trfase_major"/>
</dbReference>
<dbReference type="EMBL" id="NTFH01000015">
    <property type="protein sequence ID" value="PHQ13780.1"/>
    <property type="molecule type" value="Genomic_DNA"/>
</dbReference>
<evidence type="ECO:0000256" key="2">
    <source>
        <dbReference type="ARBA" id="ARBA00012224"/>
    </source>
</evidence>
<organism evidence="7 8">
    <name type="scientific">Marinobacter profundi</name>
    <dbReference type="NCBI Taxonomy" id="2666256"/>
    <lineage>
        <taxon>Bacteria</taxon>
        <taxon>Pseudomonadati</taxon>
        <taxon>Pseudomonadota</taxon>
        <taxon>Gammaproteobacteria</taxon>
        <taxon>Pseudomonadales</taxon>
        <taxon>Marinobacteraceae</taxon>
        <taxon>Marinobacter</taxon>
    </lineage>
</organism>
<proteinExistence type="inferred from homology"/>
<evidence type="ECO:0000256" key="1">
    <source>
        <dbReference type="ARBA" id="ARBA00001933"/>
    </source>
</evidence>
<dbReference type="CDD" id="cd00609">
    <property type="entry name" value="AAT_like"/>
    <property type="match status" value="1"/>
</dbReference>
<keyword evidence="3" id="KW-0663">Pyridoxal phosphate</keyword>
<dbReference type="GO" id="GO:0008483">
    <property type="term" value="F:transaminase activity"/>
    <property type="evidence" value="ECO:0007669"/>
    <property type="project" value="UniProtKB-KW"/>
</dbReference>
<evidence type="ECO:0000256" key="4">
    <source>
        <dbReference type="ARBA" id="ARBA00023239"/>
    </source>
</evidence>
<comment type="caution">
    <text evidence="7">The sequence shown here is derived from an EMBL/GenBank/DDBJ whole genome shotgun (WGS) entry which is preliminary data.</text>
</comment>
<feature type="domain" description="Aminotransferase class I/classII large" evidence="6">
    <location>
        <begin position="44"/>
        <end position="398"/>
    </location>
</feature>
<dbReference type="GO" id="GO:0030170">
    <property type="term" value="F:pyridoxal phosphate binding"/>
    <property type="evidence" value="ECO:0007669"/>
    <property type="project" value="InterPro"/>
</dbReference>
<protein>
    <recommendedName>
        <fullName evidence="2">cysteine-S-conjugate beta-lyase</fullName>
        <ecNumber evidence="2">4.4.1.13</ecNumber>
    </recommendedName>
</protein>
<evidence type="ECO:0000256" key="5">
    <source>
        <dbReference type="ARBA" id="ARBA00037974"/>
    </source>
</evidence>
<dbReference type="PANTHER" id="PTHR43525:SF1">
    <property type="entry name" value="PROTEIN MALY"/>
    <property type="match status" value="1"/>
</dbReference>
<dbReference type="GO" id="GO:0047804">
    <property type="term" value="F:cysteine-S-conjugate beta-lyase activity"/>
    <property type="evidence" value="ECO:0007669"/>
    <property type="project" value="UniProtKB-EC"/>
</dbReference>
<name>A0A2G1UH85_9GAMM</name>
<dbReference type="PANTHER" id="PTHR43525">
    <property type="entry name" value="PROTEIN MALY"/>
    <property type="match status" value="1"/>
</dbReference>
<dbReference type="AlphaFoldDB" id="A0A2G1UH85"/>
<evidence type="ECO:0000313" key="7">
    <source>
        <dbReference type="EMBL" id="PHQ13780.1"/>
    </source>
</evidence>
<accession>A0A2G1UH85</accession>
<evidence type="ECO:0000256" key="3">
    <source>
        <dbReference type="ARBA" id="ARBA00022898"/>
    </source>
</evidence>
<reference evidence="7 8" key="1">
    <citation type="submission" date="2017-09" db="EMBL/GenBank/DDBJ databases">
        <title>The draft genome sequences of Marinobacter sp. PWS21.</title>
        <authorList>
            <person name="Cao J."/>
        </authorList>
    </citation>
    <scope>NUCLEOTIDE SEQUENCE [LARGE SCALE GENOMIC DNA]</scope>
    <source>
        <strain evidence="7 8">PWS21</strain>
    </source>
</reference>
<keyword evidence="4" id="KW-0456">Lyase</keyword>
<dbReference type="SUPFAM" id="SSF53383">
    <property type="entry name" value="PLP-dependent transferases"/>
    <property type="match status" value="1"/>
</dbReference>
<keyword evidence="7" id="KW-0808">Transferase</keyword>
<keyword evidence="7" id="KW-0032">Aminotransferase</keyword>
<dbReference type="EC" id="4.4.1.13" evidence="2"/>
<dbReference type="Pfam" id="PF00155">
    <property type="entry name" value="Aminotran_1_2"/>
    <property type="match status" value="1"/>
</dbReference>
<keyword evidence="8" id="KW-1185">Reference proteome</keyword>
<dbReference type="InterPro" id="IPR015424">
    <property type="entry name" value="PyrdxlP-dep_Trfase"/>
</dbReference>
<comment type="similarity">
    <text evidence="5">Belongs to the class-II pyridoxal-phosphate-dependent aminotransferase family. MalY/PatB cystathionine beta-lyase subfamily.</text>
</comment>
<dbReference type="InterPro" id="IPR051798">
    <property type="entry name" value="Class-II_PLP-Dep_Aminotrans"/>
</dbReference>
<dbReference type="Proteomes" id="UP000231409">
    <property type="component" value="Unassembled WGS sequence"/>
</dbReference>
<evidence type="ECO:0000259" key="6">
    <source>
        <dbReference type="Pfam" id="PF00155"/>
    </source>
</evidence>
<dbReference type="InterPro" id="IPR027619">
    <property type="entry name" value="C-S_lyase_PatB-like"/>
</dbReference>
<gene>
    <name evidence="7" type="ORF">CLH61_16845</name>
</gene>